<feature type="region of interest" description="Disordered" evidence="1">
    <location>
        <begin position="1"/>
        <end position="33"/>
    </location>
</feature>
<dbReference type="AlphaFoldDB" id="V4H283"/>
<reference evidence="2 3" key="1">
    <citation type="submission" date="2013-07" db="EMBL/GenBank/DDBJ databases">
        <title>Draft genome sequence of Pseudoalteromonas luteoviolacea 2ta16.</title>
        <authorList>
            <person name="Allen E.E."/>
            <person name="Azam F."/>
            <person name="Podell S."/>
        </authorList>
    </citation>
    <scope>NUCLEOTIDE SEQUENCE [LARGE SCALE GENOMIC DNA]</scope>
    <source>
        <strain evidence="2 3">2ta16</strain>
    </source>
</reference>
<evidence type="ECO:0000313" key="3">
    <source>
        <dbReference type="Proteomes" id="UP000017820"/>
    </source>
</evidence>
<comment type="caution">
    <text evidence="2">The sequence shown here is derived from an EMBL/GenBank/DDBJ whole genome shotgun (WGS) entry which is preliminary data.</text>
</comment>
<feature type="non-terminal residue" evidence="2">
    <location>
        <position position="1"/>
    </location>
</feature>
<dbReference type="EMBL" id="AUSV01000112">
    <property type="protein sequence ID" value="ESP91561.1"/>
    <property type="molecule type" value="Genomic_DNA"/>
</dbReference>
<proteinExistence type="predicted"/>
<feature type="compositionally biased region" description="Basic and acidic residues" evidence="1">
    <location>
        <begin position="1"/>
        <end position="13"/>
    </location>
</feature>
<evidence type="ECO:0000256" key="1">
    <source>
        <dbReference type="SAM" id="MobiDB-lite"/>
    </source>
</evidence>
<organism evidence="2 3">
    <name type="scientific">Pseudoalteromonas luteoviolacea (strain 2ta16)</name>
    <dbReference type="NCBI Taxonomy" id="1353533"/>
    <lineage>
        <taxon>Bacteria</taxon>
        <taxon>Pseudomonadati</taxon>
        <taxon>Pseudomonadota</taxon>
        <taxon>Gammaproteobacteria</taxon>
        <taxon>Alteromonadales</taxon>
        <taxon>Pseudoalteromonadaceae</taxon>
        <taxon>Pseudoalteromonas</taxon>
    </lineage>
</organism>
<dbReference type="Proteomes" id="UP000017820">
    <property type="component" value="Unassembled WGS sequence"/>
</dbReference>
<protein>
    <submittedName>
        <fullName evidence="2">Uncharacterized protein</fullName>
    </submittedName>
</protein>
<gene>
    <name evidence="2" type="ORF">PL2TA16_00187</name>
</gene>
<sequence>DEVQKVTDSERSEYGSFAQGEMSHFDHCQSNHL</sequence>
<evidence type="ECO:0000313" key="2">
    <source>
        <dbReference type="EMBL" id="ESP91561.1"/>
    </source>
</evidence>
<feature type="compositionally biased region" description="Basic and acidic residues" evidence="1">
    <location>
        <begin position="23"/>
        <end position="33"/>
    </location>
</feature>
<name>V4H283_PSEL2</name>
<accession>V4H283</accession>